<dbReference type="Pfam" id="PF05652">
    <property type="entry name" value="DcpS"/>
    <property type="match status" value="1"/>
</dbReference>
<evidence type="ECO:0000256" key="3">
    <source>
        <dbReference type="PIRSR" id="PIRSR028973-2"/>
    </source>
</evidence>
<feature type="compositionally biased region" description="Acidic residues" evidence="4">
    <location>
        <begin position="310"/>
        <end position="319"/>
    </location>
</feature>
<protein>
    <submittedName>
        <fullName evidence="5">HIT-like protein</fullName>
    </submittedName>
</protein>
<dbReference type="Proteomes" id="UP000193920">
    <property type="component" value="Unassembled WGS sequence"/>
</dbReference>
<proteinExistence type="inferred from homology"/>
<dbReference type="GO" id="GO:0000290">
    <property type="term" value="P:deadenylation-dependent decapping of nuclear-transcribed mRNA"/>
    <property type="evidence" value="ECO:0007669"/>
    <property type="project" value="EnsemblFungi"/>
</dbReference>
<dbReference type="InterPro" id="IPR036265">
    <property type="entry name" value="HIT-like_sf"/>
</dbReference>
<dbReference type="PIRSF" id="PIRSF028973">
    <property type="entry name" value="Scavenger_mRNA_decap_enz"/>
    <property type="match status" value="1"/>
</dbReference>
<comment type="similarity">
    <text evidence="1">Belongs to the HIT family.</text>
</comment>
<comment type="caution">
    <text evidence="5">The sequence shown here is derived from an EMBL/GenBank/DDBJ whole genome shotgun (WGS) entry which is preliminary data.</text>
</comment>
<feature type="binding site" evidence="3">
    <location>
        <begin position="240"/>
        <end position="251"/>
    </location>
    <ligand>
        <name>substrate</name>
    </ligand>
</feature>
<dbReference type="SUPFAM" id="SSF54197">
    <property type="entry name" value="HIT-like"/>
    <property type="match status" value="1"/>
</dbReference>
<feature type="binding site" evidence="3">
    <location>
        <position position="175"/>
    </location>
    <ligand>
        <name>substrate</name>
    </ligand>
</feature>
<dbReference type="InterPro" id="IPR011145">
    <property type="entry name" value="Scavenger_mRNA_decap_enz_N"/>
</dbReference>
<dbReference type="EMBL" id="MCOG01000049">
    <property type="protein sequence ID" value="ORY66827.1"/>
    <property type="molecule type" value="Genomic_DNA"/>
</dbReference>
<dbReference type="AlphaFoldDB" id="A0A1Y2E5V3"/>
<organism evidence="5 6">
    <name type="scientific">Neocallimastix californiae</name>
    <dbReference type="NCBI Taxonomy" id="1754190"/>
    <lineage>
        <taxon>Eukaryota</taxon>
        <taxon>Fungi</taxon>
        <taxon>Fungi incertae sedis</taxon>
        <taxon>Chytridiomycota</taxon>
        <taxon>Chytridiomycota incertae sedis</taxon>
        <taxon>Neocallimastigomycetes</taxon>
        <taxon>Neocallimastigales</taxon>
        <taxon>Neocallimastigaceae</taxon>
        <taxon>Neocallimastix</taxon>
    </lineage>
</organism>
<dbReference type="GO" id="GO:0000932">
    <property type="term" value="C:P-body"/>
    <property type="evidence" value="ECO:0007669"/>
    <property type="project" value="TreeGrafter"/>
</dbReference>
<keyword evidence="6" id="KW-1185">Reference proteome</keyword>
<dbReference type="PANTHER" id="PTHR12978">
    <property type="entry name" value="HISTIDINE TRIAD HIT PROTEIN MEMBER"/>
    <property type="match status" value="1"/>
</dbReference>
<dbReference type="GO" id="GO:0005634">
    <property type="term" value="C:nucleus"/>
    <property type="evidence" value="ECO:0007669"/>
    <property type="project" value="EnsemblFungi"/>
</dbReference>
<dbReference type="PANTHER" id="PTHR12978:SF0">
    <property type="entry name" value="M7GPPPX DIPHOSPHATASE"/>
    <property type="match status" value="1"/>
</dbReference>
<evidence type="ECO:0000256" key="4">
    <source>
        <dbReference type="SAM" id="MobiDB-lite"/>
    </source>
</evidence>
<sequence>MSDEKKQDEIPKLKNFIFEKLLSEDVKAHRVFLLGKFKNDNENPAILKLEKTHFTKENLHNINSFLEKESVLDHNDIYTWLTSNISGSFQDPQLRIQIIYPATPLHIKKYSEQPRVIINETPEQYKSVVLPYINSLPPERTAWVENILEGRQEAESLIFNDKDPETGFIIVPDSKWDRTLNTLYVQCIVRKRGIHSVRDLRREHLPLLKKVYETALTLVPKVYSTEAEKIEANQLKIYFHYQPSYYHLHIHITHINVEGVGLYLRDVIDNITMDDQFYAKKTITYQLGKNHILYSLFEKAKKNNKRNTSSEEDEIEETDSENKNKRHKLE</sequence>
<feature type="active site" description="Nucleophile" evidence="2">
    <location>
        <position position="249"/>
    </location>
</feature>
<feature type="binding site" evidence="3">
    <location>
        <position position="153"/>
    </location>
    <ligand>
        <name>substrate</name>
    </ligand>
</feature>
<evidence type="ECO:0000313" key="6">
    <source>
        <dbReference type="Proteomes" id="UP000193920"/>
    </source>
</evidence>
<dbReference type="OrthoDB" id="10264956at2759"/>
<reference evidence="5 6" key="1">
    <citation type="submission" date="2016-08" db="EMBL/GenBank/DDBJ databases">
        <title>A Parts List for Fungal Cellulosomes Revealed by Comparative Genomics.</title>
        <authorList>
            <consortium name="DOE Joint Genome Institute"/>
            <person name="Haitjema C.H."/>
            <person name="Gilmore S.P."/>
            <person name="Henske J.K."/>
            <person name="Solomon K.V."/>
            <person name="De Groot R."/>
            <person name="Kuo A."/>
            <person name="Mondo S.J."/>
            <person name="Salamov A.A."/>
            <person name="Labutti K."/>
            <person name="Zhao Z."/>
            <person name="Chiniquy J."/>
            <person name="Barry K."/>
            <person name="Brewer H.M."/>
            <person name="Purvine S.O."/>
            <person name="Wright A.T."/>
            <person name="Boxma B."/>
            <person name="Van Alen T."/>
            <person name="Hackstein J.H."/>
            <person name="Baker S.E."/>
            <person name="Grigoriev I.V."/>
            <person name="O'Malley M.A."/>
        </authorList>
    </citation>
    <scope>NUCLEOTIDE SEQUENCE [LARGE SCALE GENOMIC DNA]</scope>
    <source>
        <strain evidence="5 6">G1</strain>
    </source>
</reference>
<dbReference type="Gene3D" id="3.30.428.10">
    <property type="entry name" value="HIT-like"/>
    <property type="match status" value="1"/>
</dbReference>
<dbReference type="GO" id="GO:0000340">
    <property type="term" value="F:RNA 7-methylguanosine cap binding"/>
    <property type="evidence" value="ECO:0007669"/>
    <property type="project" value="EnsemblFungi"/>
</dbReference>
<evidence type="ECO:0000313" key="5">
    <source>
        <dbReference type="EMBL" id="ORY66827.1"/>
    </source>
</evidence>
<dbReference type="Pfam" id="PF11969">
    <property type="entry name" value="DcpS_C"/>
    <property type="match status" value="1"/>
</dbReference>
<accession>A0A1Y2E5V3</accession>
<evidence type="ECO:0000256" key="2">
    <source>
        <dbReference type="PIRSR" id="PIRSR028973-1"/>
    </source>
</evidence>
<gene>
    <name evidence="5" type="ORF">LY90DRAFT_453290</name>
</gene>
<feature type="binding site" evidence="3">
    <location>
        <position position="143"/>
    </location>
    <ligand>
        <name>substrate</name>
    </ligand>
</feature>
<name>A0A1Y2E5V3_9FUNG</name>
<dbReference type="STRING" id="1754190.A0A1Y2E5V3"/>
<feature type="region of interest" description="Disordered" evidence="4">
    <location>
        <begin position="301"/>
        <end position="330"/>
    </location>
</feature>
<feature type="binding site" evidence="3">
    <location>
        <position position="173"/>
    </location>
    <ligand>
        <name>substrate</name>
    </ligand>
</feature>
<evidence type="ECO:0000256" key="1">
    <source>
        <dbReference type="ARBA" id="ARBA00010208"/>
    </source>
</evidence>
<dbReference type="GO" id="GO:0140932">
    <property type="term" value="F:5'-(N(7)-methyl 5'-triphosphoguanosine)-[mRNA] diphosphatase activity"/>
    <property type="evidence" value="ECO:0007669"/>
    <property type="project" value="EnsemblFungi"/>
</dbReference>
<dbReference type="Gene3D" id="3.30.200.40">
    <property type="entry name" value="Scavenger mRNA decapping enzyme, N-terminal domain"/>
    <property type="match status" value="1"/>
</dbReference>
<dbReference type="SUPFAM" id="SSF102860">
    <property type="entry name" value="mRNA decapping enzyme DcpS N-terminal domain"/>
    <property type="match status" value="1"/>
</dbReference>
<dbReference type="InterPro" id="IPR008594">
    <property type="entry name" value="DcpS/DCS2"/>
</dbReference>